<evidence type="ECO:0000313" key="3">
    <source>
        <dbReference type="Proteomes" id="UP000286954"/>
    </source>
</evidence>
<proteinExistence type="predicted"/>
<sequence>MMGRGGGLAGDPYRTATAMISGGQCDTALPILVCLARQGPGYEMALHDAGVCHGRQGDEDLQQDAWLRAASAGWGASQAALAQHYFDAGDMEAAAVWAGIYQRNLRERSLGLNRLQPAVLNAAARLDDESRAAVQGRVEQFRSYPLTAELTGPDCLRVIGRPDVSGPRPGGGRRGPGRSAGAAQAGGGA</sequence>
<evidence type="ECO:0000256" key="1">
    <source>
        <dbReference type="SAM" id="MobiDB-lite"/>
    </source>
</evidence>
<organism evidence="2 3">
    <name type="scientific">Glycocaulis alkaliphilus</name>
    <dbReference type="NCBI Taxonomy" id="1434191"/>
    <lineage>
        <taxon>Bacteria</taxon>
        <taxon>Pseudomonadati</taxon>
        <taxon>Pseudomonadota</taxon>
        <taxon>Alphaproteobacteria</taxon>
        <taxon>Maricaulales</taxon>
        <taxon>Maricaulaceae</taxon>
        <taxon>Glycocaulis</taxon>
    </lineage>
</organism>
<accession>A0A3T0EDN4</accession>
<dbReference type="SUPFAM" id="SSF81901">
    <property type="entry name" value="HCP-like"/>
    <property type="match status" value="1"/>
</dbReference>
<reference evidence="2 3" key="1">
    <citation type="submission" date="2016-12" db="EMBL/GenBank/DDBJ databases">
        <title>The genome of dimorphic prosthecate Glycocaulis alkaliphilus 6b-8t, isolated from crude oil dictates its adaptability in petroleum environments.</title>
        <authorList>
            <person name="Wu X.-L."/>
            <person name="Geng S."/>
        </authorList>
    </citation>
    <scope>NUCLEOTIDE SEQUENCE [LARGE SCALE GENOMIC DNA]</scope>
    <source>
        <strain evidence="2 3">6B-8</strain>
    </source>
</reference>
<feature type="region of interest" description="Disordered" evidence="1">
    <location>
        <begin position="159"/>
        <end position="189"/>
    </location>
</feature>
<dbReference type="AlphaFoldDB" id="A0A3T0EDN4"/>
<protein>
    <recommendedName>
        <fullName evidence="4">Sel1 repeat family protein</fullName>
    </recommendedName>
</protein>
<dbReference type="Proteomes" id="UP000286954">
    <property type="component" value="Chromosome"/>
</dbReference>
<gene>
    <name evidence="2" type="ORF">X907_2910</name>
</gene>
<evidence type="ECO:0008006" key="4">
    <source>
        <dbReference type="Google" id="ProtNLM"/>
    </source>
</evidence>
<evidence type="ECO:0000313" key="2">
    <source>
        <dbReference type="EMBL" id="AZU05415.1"/>
    </source>
</evidence>
<name>A0A3T0EDN4_9PROT</name>
<dbReference type="KEGG" id="gak:X907_2910"/>
<dbReference type="EMBL" id="CP018911">
    <property type="protein sequence ID" value="AZU05415.1"/>
    <property type="molecule type" value="Genomic_DNA"/>
</dbReference>
<keyword evidence="3" id="KW-1185">Reference proteome</keyword>